<reference evidence="1" key="2">
    <citation type="journal article" date="2017" name="J. Med. Entomol.">
        <title>Transcriptome Analysis of the Triatoma infestans (Hemiptera: Reduviidae) Integument.</title>
        <authorList>
            <person name="Calderon-Fernandez G.M."/>
            <person name="Moriconi D.E."/>
            <person name="Dulbecco A.B."/>
            <person name="Juarez M.P."/>
        </authorList>
    </citation>
    <scope>NUCLEOTIDE SEQUENCE</scope>
    <source>
        <strain evidence="1">Int1</strain>
        <tissue evidence="1">Integument</tissue>
    </source>
</reference>
<feature type="non-terminal residue" evidence="1">
    <location>
        <position position="1"/>
    </location>
</feature>
<protein>
    <submittedName>
        <fullName evidence="1">Uncharacterized protein</fullName>
    </submittedName>
</protein>
<accession>A0A170UA73</accession>
<sequence>AEHKSFVRMSAADFDFFLSRNPLIWKKDALKIYFISEETAITLRYLVTGDSFHSLMCLFSAPVCSISQIFRKCALQYLVT</sequence>
<dbReference type="EMBL" id="GEMB01007723">
    <property type="protein sequence ID" value="JAR95722.1"/>
    <property type="molecule type" value="Transcribed_RNA"/>
</dbReference>
<dbReference type="AlphaFoldDB" id="A0A170UA73"/>
<reference evidence="1" key="1">
    <citation type="submission" date="2016-04" db="EMBL/GenBank/DDBJ databases">
        <authorList>
            <person name="Calderon-Fernandez G.M.Sr."/>
        </authorList>
    </citation>
    <scope>NUCLEOTIDE SEQUENCE</scope>
    <source>
        <strain evidence="1">Int1</strain>
        <tissue evidence="1">Integument</tissue>
    </source>
</reference>
<proteinExistence type="predicted"/>
<name>A0A170UA73_TRIIF</name>
<evidence type="ECO:0000313" key="1">
    <source>
        <dbReference type="EMBL" id="JAR95722.1"/>
    </source>
</evidence>
<organism evidence="1">
    <name type="scientific">Triatoma infestans</name>
    <name type="common">Assassin bug</name>
    <dbReference type="NCBI Taxonomy" id="30076"/>
    <lineage>
        <taxon>Eukaryota</taxon>
        <taxon>Metazoa</taxon>
        <taxon>Ecdysozoa</taxon>
        <taxon>Arthropoda</taxon>
        <taxon>Hexapoda</taxon>
        <taxon>Insecta</taxon>
        <taxon>Pterygota</taxon>
        <taxon>Neoptera</taxon>
        <taxon>Paraneoptera</taxon>
        <taxon>Hemiptera</taxon>
        <taxon>Heteroptera</taxon>
        <taxon>Panheteroptera</taxon>
        <taxon>Cimicomorpha</taxon>
        <taxon>Reduviidae</taxon>
        <taxon>Triatominae</taxon>
        <taxon>Triatoma</taxon>
    </lineage>
</organism>